<dbReference type="CDD" id="cd05259">
    <property type="entry name" value="PCBER_SDR_a"/>
    <property type="match status" value="1"/>
</dbReference>
<dbReference type="InterPro" id="IPR051609">
    <property type="entry name" value="NmrA/Isoflavone_reductase-like"/>
</dbReference>
<dbReference type="EMBL" id="SGPK01000784">
    <property type="protein sequence ID" value="THG97682.1"/>
    <property type="molecule type" value="Genomic_DNA"/>
</dbReference>
<dbReference type="AlphaFoldDB" id="A0A4V3XAD4"/>
<dbReference type="InterPro" id="IPR036291">
    <property type="entry name" value="NAD(P)-bd_dom_sf"/>
</dbReference>
<dbReference type="Pfam" id="PF05368">
    <property type="entry name" value="NmrA"/>
    <property type="match status" value="1"/>
</dbReference>
<reference evidence="4 5" key="1">
    <citation type="submission" date="2019-02" db="EMBL/GenBank/DDBJ databases">
        <title>Genome sequencing of the rare red list fungi Phellinidium pouzarii.</title>
        <authorList>
            <person name="Buettner E."/>
            <person name="Kellner H."/>
        </authorList>
    </citation>
    <scope>NUCLEOTIDE SEQUENCE [LARGE SCALE GENOMIC DNA]</scope>
    <source>
        <strain evidence="4 5">DSM 108285</strain>
    </source>
</reference>
<dbReference type="Gene3D" id="3.90.25.10">
    <property type="entry name" value="UDP-galactose 4-epimerase, domain 1"/>
    <property type="match status" value="1"/>
</dbReference>
<accession>A0A4V3XAD4</accession>
<dbReference type="PANTHER" id="PTHR47706">
    <property type="entry name" value="NMRA-LIKE FAMILY PROTEIN"/>
    <property type="match status" value="1"/>
</dbReference>
<organism evidence="4 5">
    <name type="scientific">Phellinidium pouzarii</name>
    <dbReference type="NCBI Taxonomy" id="167371"/>
    <lineage>
        <taxon>Eukaryota</taxon>
        <taxon>Fungi</taxon>
        <taxon>Dikarya</taxon>
        <taxon>Basidiomycota</taxon>
        <taxon>Agaricomycotina</taxon>
        <taxon>Agaricomycetes</taxon>
        <taxon>Hymenochaetales</taxon>
        <taxon>Hymenochaetaceae</taxon>
        <taxon>Phellinidium</taxon>
    </lineage>
</organism>
<dbReference type="Gene3D" id="3.40.50.720">
    <property type="entry name" value="NAD(P)-binding Rossmann-like Domain"/>
    <property type="match status" value="1"/>
</dbReference>
<comment type="caution">
    <text evidence="4">The sequence shown here is derived from an EMBL/GenBank/DDBJ whole genome shotgun (WGS) entry which is preliminary data.</text>
</comment>
<dbReference type="Proteomes" id="UP000308199">
    <property type="component" value="Unassembled WGS sequence"/>
</dbReference>
<sequence>MAKLSVIIVGATGVTGGSIVDALLTRPDFHVIALVRPASASKPDVAALQGRGVEIRIADIEPSAEEQLVEALRGADVVICAIHGTEFAPQYTLIDAVKKAGVKRYISNDWASACTRGVRQLHDEKLAAQDYVKKVGINYTFIGTGFWYLLPAIESVKSTGLGPLVDAYSREIVGAGDVKSAMIDTRDIGEFVARILLDERTVNRYVFCYGEEVTQSEIHALAERVSGHKIDRIRLRGEDIAEEVKTAPNYGMRAMAEYKYSGWVRGDNTIENAKKEKYGGALDARELYPDLKVRTLEEFANEYYLSQ</sequence>
<dbReference type="SUPFAM" id="SSF51735">
    <property type="entry name" value="NAD(P)-binding Rossmann-fold domains"/>
    <property type="match status" value="1"/>
</dbReference>
<evidence type="ECO:0000313" key="5">
    <source>
        <dbReference type="Proteomes" id="UP000308199"/>
    </source>
</evidence>
<feature type="domain" description="NmrA-like" evidence="3">
    <location>
        <begin position="5"/>
        <end position="300"/>
    </location>
</feature>
<evidence type="ECO:0000259" key="3">
    <source>
        <dbReference type="Pfam" id="PF05368"/>
    </source>
</evidence>
<dbReference type="InterPro" id="IPR008030">
    <property type="entry name" value="NmrA-like"/>
</dbReference>
<evidence type="ECO:0000313" key="4">
    <source>
        <dbReference type="EMBL" id="THG97682.1"/>
    </source>
</evidence>
<dbReference type="InterPro" id="IPR045312">
    <property type="entry name" value="PCBER-like"/>
</dbReference>
<evidence type="ECO:0000256" key="2">
    <source>
        <dbReference type="ARBA" id="ARBA00023002"/>
    </source>
</evidence>
<gene>
    <name evidence="4" type="ORF">EW145_g7565</name>
</gene>
<keyword evidence="1" id="KW-0521">NADP</keyword>
<protein>
    <recommendedName>
        <fullName evidence="3">NmrA-like domain-containing protein</fullName>
    </recommendedName>
</protein>
<dbReference type="OrthoDB" id="9974981at2759"/>
<keyword evidence="2" id="KW-0560">Oxidoreductase</keyword>
<dbReference type="GO" id="GO:0016491">
    <property type="term" value="F:oxidoreductase activity"/>
    <property type="evidence" value="ECO:0007669"/>
    <property type="project" value="UniProtKB-KW"/>
</dbReference>
<dbReference type="PANTHER" id="PTHR47706:SF9">
    <property type="entry name" value="NMRA-LIKE DOMAIN-CONTAINING PROTEIN-RELATED"/>
    <property type="match status" value="1"/>
</dbReference>
<proteinExistence type="predicted"/>
<name>A0A4V3XAD4_9AGAM</name>
<keyword evidence="5" id="KW-1185">Reference proteome</keyword>
<evidence type="ECO:0000256" key="1">
    <source>
        <dbReference type="ARBA" id="ARBA00022857"/>
    </source>
</evidence>